<evidence type="ECO:0000313" key="9">
    <source>
        <dbReference type="Proteomes" id="UP000238589"/>
    </source>
</evidence>
<evidence type="ECO:0000256" key="1">
    <source>
        <dbReference type="ARBA" id="ARBA00004141"/>
    </source>
</evidence>
<evidence type="ECO:0000256" key="2">
    <source>
        <dbReference type="ARBA" id="ARBA00022692"/>
    </source>
</evidence>
<evidence type="ECO:0000256" key="5">
    <source>
        <dbReference type="SAM" id="MobiDB-lite"/>
    </source>
</evidence>
<reference evidence="8 9" key="1">
    <citation type="submission" date="2018-03" db="EMBL/GenBank/DDBJ databases">
        <title>Comparative genomics illustrates the genes involved in a hyperalkaliphilic mechanisms of Serpentinomonas isolated from highly-alkaline calcium-rich serpentinized springs.</title>
        <authorList>
            <person name="Suzuki S."/>
            <person name="Ishii S."/>
            <person name="Walworth N."/>
            <person name="Bird L."/>
            <person name="Kuenen J.G."/>
            <person name="Nealson K.H."/>
        </authorList>
    </citation>
    <scope>NUCLEOTIDE SEQUENCE [LARGE SCALE GENOMIC DNA]</scope>
    <source>
        <strain evidence="8 9">P1</strain>
    </source>
</reference>
<dbReference type="AlphaFoldDB" id="A0A2S9K5D4"/>
<proteinExistence type="predicted"/>
<organism evidence="8 9">
    <name type="scientific">Malikia granosa</name>
    <dbReference type="NCBI Taxonomy" id="263067"/>
    <lineage>
        <taxon>Bacteria</taxon>
        <taxon>Pseudomonadati</taxon>
        <taxon>Pseudomonadota</taxon>
        <taxon>Betaproteobacteria</taxon>
        <taxon>Burkholderiales</taxon>
        <taxon>Comamonadaceae</taxon>
        <taxon>Malikia</taxon>
    </lineage>
</organism>
<evidence type="ECO:0000259" key="7">
    <source>
        <dbReference type="Pfam" id="PF01694"/>
    </source>
</evidence>
<comment type="subcellular location">
    <subcellularLocation>
        <location evidence="1">Membrane</location>
        <topology evidence="1">Multi-pass membrane protein</topology>
    </subcellularLocation>
</comment>
<feature type="transmembrane region" description="Helical" evidence="6">
    <location>
        <begin position="144"/>
        <end position="164"/>
    </location>
</feature>
<accession>A0A2S9K5D4</accession>
<evidence type="ECO:0000256" key="3">
    <source>
        <dbReference type="ARBA" id="ARBA00022989"/>
    </source>
</evidence>
<dbReference type="Proteomes" id="UP000238589">
    <property type="component" value="Unassembled WGS sequence"/>
</dbReference>
<evidence type="ECO:0000256" key="6">
    <source>
        <dbReference type="SAM" id="Phobius"/>
    </source>
</evidence>
<name>A0A2S9K5D4_9BURK</name>
<feature type="domain" description="Peptidase S54 rhomboid" evidence="7">
    <location>
        <begin position="80"/>
        <end position="241"/>
    </location>
</feature>
<feature type="transmembrane region" description="Helical" evidence="6">
    <location>
        <begin position="90"/>
        <end position="112"/>
    </location>
</feature>
<dbReference type="EMBL" id="PVLQ01000027">
    <property type="protein sequence ID" value="PRD65602.1"/>
    <property type="molecule type" value="Genomic_DNA"/>
</dbReference>
<dbReference type="InterPro" id="IPR022764">
    <property type="entry name" value="Peptidase_S54_rhomboid_dom"/>
</dbReference>
<keyword evidence="9" id="KW-1185">Reference proteome</keyword>
<comment type="caution">
    <text evidence="8">The sequence shown here is derived from an EMBL/GenBank/DDBJ whole genome shotgun (WGS) entry which is preliminary data.</text>
</comment>
<gene>
    <name evidence="8" type="ORF">C6P64_08490</name>
</gene>
<evidence type="ECO:0000313" key="8">
    <source>
        <dbReference type="EMBL" id="PRD65602.1"/>
    </source>
</evidence>
<dbReference type="Gene3D" id="1.20.1540.10">
    <property type="entry name" value="Rhomboid-like"/>
    <property type="match status" value="1"/>
</dbReference>
<sequence length="259" mass="27161">MARRRDGRGVCLPEGRRLPARHPRRRQDAGVLSLSRTGPEPGRRFGLPPLALLAPLLLALQLWPGLPAAWRFERIRFEQGAWWELLSAQVVHLSLSHALLNAAALLLIAVLLRPWLSTAAQSALLAGAAVAVAAVIALDPGCGYYAGFSGVLHGWLGGAAALLAGRPSSPGPAARRPLVAMSDQAVPTAPPPAWPWMLLALFGLKVGLESAGWLPSAWSFTVYWPSHAAGLAGGLLAAGLMRAGARLTPPAPGTRQQGG</sequence>
<evidence type="ECO:0000256" key="4">
    <source>
        <dbReference type="ARBA" id="ARBA00023136"/>
    </source>
</evidence>
<dbReference type="Pfam" id="PF01694">
    <property type="entry name" value="Rhomboid"/>
    <property type="match status" value="1"/>
</dbReference>
<feature type="region of interest" description="Disordered" evidence="5">
    <location>
        <begin position="1"/>
        <end position="37"/>
    </location>
</feature>
<dbReference type="SUPFAM" id="SSF144091">
    <property type="entry name" value="Rhomboid-like"/>
    <property type="match status" value="1"/>
</dbReference>
<feature type="transmembrane region" description="Helical" evidence="6">
    <location>
        <begin position="50"/>
        <end position="70"/>
    </location>
</feature>
<dbReference type="GO" id="GO:0004252">
    <property type="term" value="F:serine-type endopeptidase activity"/>
    <property type="evidence" value="ECO:0007669"/>
    <property type="project" value="InterPro"/>
</dbReference>
<dbReference type="GO" id="GO:0016020">
    <property type="term" value="C:membrane"/>
    <property type="evidence" value="ECO:0007669"/>
    <property type="project" value="UniProtKB-SubCell"/>
</dbReference>
<dbReference type="InterPro" id="IPR035952">
    <property type="entry name" value="Rhomboid-like_sf"/>
</dbReference>
<keyword evidence="3 6" id="KW-1133">Transmembrane helix</keyword>
<keyword evidence="4 6" id="KW-0472">Membrane</keyword>
<protein>
    <recommendedName>
        <fullName evidence="7">Peptidase S54 rhomboid domain-containing protein</fullName>
    </recommendedName>
</protein>
<feature type="transmembrane region" description="Helical" evidence="6">
    <location>
        <begin position="119"/>
        <end position="138"/>
    </location>
</feature>
<keyword evidence="2 6" id="KW-0812">Transmembrane</keyword>